<feature type="coiled-coil region" evidence="1">
    <location>
        <begin position="167"/>
        <end position="204"/>
    </location>
</feature>
<feature type="transmembrane region" description="Helical" evidence="3">
    <location>
        <begin position="301"/>
        <end position="318"/>
    </location>
</feature>
<dbReference type="EMBL" id="JACVVK020000243">
    <property type="protein sequence ID" value="KAK7482506.1"/>
    <property type="molecule type" value="Genomic_DNA"/>
</dbReference>
<evidence type="ECO:0000313" key="5">
    <source>
        <dbReference type="Proteomes" id="UP001519460"/>
    </source>
</evidence>
<feature type="region of interest" description="Disordered" evidence="2">
    <location>
        <begin position="380"/>
        <end position="465"/>
    </location>
</feature>
<dbReference type="Proteomes" id="UP001519460">
    <property type="component" value="Unassembled WGS sequence"/>
</dbReference>
<keyword evidence="3" id="KW-0812">Transmembrane</keyword>
<evidence type="ECO:0008006" key="6">
    <source>
        <dbReference type="Google" id="ProtNLM"/>
    </source>
</evidence>
<keyword evidence="3" id="KW-1133">Transmembrane helix</keyword>
<protein>
    <recommendedName>
        <fullName evidence="6">Protein brambleberry</fullName>
    </recommendedName>
</protein>
<reference evidence="4 5" key="1">
    <citation type="journal article" date="2023" name="Sci. Data">
        <title>Genome assembly of the Korean intertidal mud-creeper Batillaria attramentaria.</title>
        <authorList>
            <person name="Patra A.K."/>
            <person name="Ho P.T."/>
            <person name="Jun S."/>
            <person name="Lee S.J."/>
            <person name="Kim Y."/>
            <person name="Won Y.J."/>
        </authorList>
    </citation>
    <scope>NUCLEOTIDE SEQUENCE [LARGE SCALE GENOMIC DNA]</scope>
    <source>
        <strain evidence="4">Wonlab-2016</strain>
    </source>
</reference>
<keyword evidence="5" id="KW-1185">Reference proteome</keyword>
<evidence type="ECO:0000256" key="3">
    <source>
        <dbReference type="SAM" id="Phobius"/>
    </source>
</evidence>
<dbReference type="InterPro" id="IPR040346">
    <property type="entry name" value="GEX1/Brambleberry"/>
</dbReference>
<feature type="compositionally biased region" description="Polar residues" evidence="2">
    <location>
        <begin position="436"/>
        <end position="463"/>
    </location>
</feature>
<keyword evidence="1" id="KW-0175">Coiled coil</keyword>
<keyword evidence="3" id="KW-0472">Membrane</keyword>
<evidence type="ECO:0000256" key="2">
    <source>
        <dbReference type="SAM" id="MobiDB-lite"/>
    </source>
</evidence>
<feature type="compositionally biased region" description="Low complexity" evidence="2">
    <location>
        <begin position="386"/>
        <end position="409"/>
    </location>
</feature>
<accession>A0ABD0K6P2</accession>
<dbReference type="PANTHER" id="PTHR33538:SF1">
    <property type="entry name" value="PROTEIN BRAMBLEBERRY"/>
    <property type="match status" value="1"/>
</dbReference>
<proteinExistence type="predicted"/>
<feature type="transmembrane region" description="Helical" evidence="3">
    <location>
        <begin position="278"/>
        <end position="295"/>
    </location>
</feature>
<comment type="caution">
    <text evidence="4">The sequence shown here is derived from an EMBL/GenBank/DDBJ whole genome shotgun (WGS) entry which is preliminary data.</text>
</comment>
<gene>
    <name evidence="4" type="ORF">BaRGS_00026217</name>
</gene>
<name>A0ABD0K6P2_9CAEN</name>
<evidence type="ECO:0000313" key="4">
    <source>
        <dbReference type="EMBL" id="KAK7482506.1"/>
    </source>
</evidence>
<feature type="non-terminal residue" evidence="4">
    <location>
        <position position="1"/>
    </location>
</feature>
<organism evidence="4 5">
    <name type="scientific">Batillaria attramentaria</name>
    <dbReference type="NCBI Taxonomy" id="370345"/>
    <lineage>
        <taxon>Eukaryota</taxon>
        <taxon>Metazoa</taxon>
        <taxon>Spiralia</taxon>
        <taxon>Lophotrochozoa</taxon>
        <taxon>Mollusca</taxon>
        <taxon>Gastropoda</taxon>
        <taxon>Caenogastropoda</taxon>
        <taxon>Sorbeoconcha</taxon>
        <taxon>Cerithioidea</taxon>
        <taxon>Batillariidae</taxon>
        <taxon>Batillaria</taxon>
    </lineage>
</organism>
<evidence type="ECO:0000256" key="1">
    <source>
        <dbReference type="SAM" id="Coils"/>
    </source>
</evidence>
<feature type="transmembrane region" description="Helical" evidence="3">
    <location>
        <begin position="249"/>
        <end position="271"/>
    </location>
</feature>
<sequence length="492" mass="53797">VIYQLKKRCGELTEEELGKLSVQLLNCQSEVEHRPVYTCTLDMTLAECTKDMDAVTWNTYQITGQEHLHSMTQDTVRRLFESQQELLVTHETLKAKQTDVIASVADNVIELQKEKALIAAGNQQLAQLAEKIRAELIPHPVADFADSTAKLIKTQGSEQQAKHEDILKDLKRIHEQATEALSRLDTSTQELLSHQGELQKQQQEVFENLQKINKTVVEVMGAIVGLQSLFEGRIAWVTQLLGGADDKLVVLQCCVLHVAYFLLLVVVAAFLHTPVVTRILLMVVVVANMAGQLAHKSSLDFAGLTVFMVAIVLSHWVLRQVAAVVRRRQHGQVGGVRGAAAIMFSSSTDGSPPLTSEEVRNLTSLLQRLSCTVRESLHAEPVANGSVPRSPVTTPTSSPVHSNHVSPVTTLHEPGPSGDTLGDLMRVRQRLMTSADGHSNRSSRASTPSHARLSRGSTPSVSSRCLGRTLVGGQCRLSATPGSDFCRRHVPG</sequence>
<dbReference type="PANTHER" id="PTHR33538">
    <property type="entry name" value="PROTEIN GAMETE EXPRESSED 1"/>
    <property type="match status" value="1"/>
</dbReference>
<dbReference type="AlphaFoldDB" id="A0ABD0K6P2"/>